<keyword evidence="11" id="KW-1185">Reference proteome</keyword>
<evidence type="ECO:0000313" key="10">
    <source>
        <dbReference type="Ensembl" id="ENSKMAP00000011527.1"/>
    </source>
</evidence>
<feature type="region of interest" description="Disordered" evidence="8">
    <location>
        <begin position="905"/>
        <end position="924"/>
    </location>
</feature>
<evidence type="ECO:0000259" key="9">
    <source>
        <dbReference type="SMART" id="SM00746"/>
    </source>
</evidence>
<keyword evidence="4" id="KW-0677">Repeat</keyword>
<feature type="compositionally biased region" description="Low complexity" evidence="8">
    <location>
        <begin position="87"/>
        <end position="98"/>
    </location>
</feature>
<feature type="domain" description="TRASH" evidence="9">
    <location>
        <begin position="391"/>
        <end position="430"/>
    </location>
</feature>
<keyword evidence="2" id="KW-0597">Phosphoprotein</keyword>
<evidence type="ECO:0000256" key="4">
    <source>
        <dbReference type="ARBA" id="ARBA00022737"/>
    </source>
</evidence>
<protein>
    <submittedName>
        <fullName evidence="10">Zinc finger MYM-type protein 4-like</fullName>
    </submittedName>
</protein>
<evidence type="ECO:0000256" key="7">
    <source>
        <dbReference type="ARBA" id="ARBA00022843"/>
    </source>
</evidence>
<feature type="domain" description="TRASH" evidence="9">
    <location>
        <begin position="508"/>
        <end position="547"/>
    </location>
</feature>
<dbReference type="SUPFAM" id="SSF57716">
    <property type="entry name" value="Glucocorticoid receptor-like (DNA-binding domain)"/>
    <property type="match status" value="1"/>
</dbReference>
<dbReference type="InterPro" id="IPR010507">
    <property type="entry name" value="Znf_MYM"/>
</dbReference>
<feature type="domain" description="TRASH" evidence="9">
    <location>
        <begin position="349"/>
        <end position="385"/>
    </location>
</feature>
<feature type="region of interest" description="Disordered" evidence="8">
    <location>
        <begin position="29"/>
        <end position="239"/>
    </location>
</feature>
<dbReference type="GeneTree" id="ENSGT00940000166933"/>
<feature type="region of interest" description="Disordered" evidence="8">
    <location>
        <begin position="644"/>
        <end position="734"/>
    </location>
</feature>
<evidence type="ECO:0000313" key="11">
    <source>
        <dbReference type="Proteomes" id="UP000264800"/>
    </source>
</evidence>
<dbReference type="SMART" id="SM00746">
    <property type="entry name" value="TRASH"/>
    <property type="match status" value="9"/>
</dbReference>
<dbReference type="PANTHER" id="PTHR45736">
    <property type="entry name" value="ZINC FINGER MYM-TYPE PROTEIN"/>
    <property type="match status" value="1"/>
</dbReference>
<evidence type="ECO:0000256" key="6">
    <source>
        <dbReference type="ARBA" id="ARBA00022833"/>
    </source>
</evidence>
<dbReference type="STRING" id="37003.ENSKMAP00000011527"/>
<feature type="domain" description="TRASH" evidence="9">
    <location>
        <begin position="601"/>
        <end position="637"/>
    </location>
</feature>
<evidence type="ECO:0000256" key="5">
    <source>
        <dbReference type="ARBA" id="ARBA00022771"/>
    </source>
</evidence>
<dbReference type="InterPro" id="IPR021893">
    <property type="entry name" value="ZMYM2-like_C"/>
</dbReference>
<feature type="domain" description="TRASH" evidence="9">
    <location>
        <begin position="738"/>
        <end position="774"/>
    </location>
</feature>
<reference evidence="10" key="2">
    <citation type="submission" date="2025-09" db="UniProtKB">
        <authorList>
            <consortium name="Ensembl"/>
        </authorList>
    </citation>
    <scope>IDENTIFICATION</scope>
</reference>
<dbReference type="OMA" id="DKWADKR"/>
<dbReference type="Pfam" id="PF25561">
    <property type="entry name" value="QRICH1"/>
    <property type="match status" value="1"/>
</dbReference>
<feature type="domain" description="TRASH" evidence="9">
    <location>
        <begin position="817"/>
        <end position="855"/>
    </location>
</feature>
<feature type="region of interest" description="Disordered" evidence="8">
    <location>
        <begin position="437"/>
        <end position="459"/>
    </location>
</feature>
<feature type="compositionally biased region" description="Low complexity" evidence="8">
    <location>
        <begin position="691"/>
        <end position="715"/>
    </location>
</feature>
<evidence type="ECO:0000256" key="3">
    <source>
        <dbReference type="ARBA" id="ARBA00022723"/>
    </source>
</evidence>
<feature type="compositionally biased region" description="Polar residues" evidence="8">
    <location>
        <begin position="1150"/>
        <end position="1162"/>
    </location>
</feature>
<feature type="compositionally biased region" description="Polar residues" evidence="8">
    <location>
        <begin position="1132"/>
        <end position="1142"/>
    </location>
</feature>
<feature type="compositionally biased region" description="Basic residues" evidence="8">
    <location>
        <begin position="1190"/>
        <end position="1208"/>
    </location>
</feature>
<feature type="domain" description="TRASH" evidence="9">
    <location>
        <begin position="780"/>
        <end position="815"/>
    </location>
</feature>
<feature type="compositionally biased region" description="Low complexity" evidence="8">
    <location>
        <begin position="34"/>
        <end position="46"/>
    </location>
</feature>
<dbReference type="PANTHER" id="PTHR45736:SF5">
    <property type="entry name" value="ZINC FINGER MYM-TYPE PROTEIN 4"/>
    <property type="match status" value="1"/>
</dbReference>
<evidence type="ECO:0000256" key="1">
    <source>
        <dbReference type="ARBA" id="ARBA00022499"/>
    </source>
</evidence>
<dbReference type="InterPro" id="IPR057926">
    <property type="entry name" value="QRICH1_dom"/>
</dbReference>
<accession>A0A3Q3FDZ7</accession>
<keyword evidence="3" id="KW-0479">Metal-binding</keyword>
<feature type="region of interest" description="Disordered" evidence="8">
    <location>
        <begin position="1081"/>
        <end position="1208"/>
    </location>
</feature>
<evidence type="ECO:0000256" key="2">
    <source>
        <dbReference type="ARBA" id="ARBA00022553"/>
    </source>
</evidence>
<feature type="compositionally biased region" description="Polar residues" evidence="8">
    <location>
        <begin position="187"/>
        <end position="219"/>
    </location>
</feature>
<keyword evidence="7" id="KW-0832">Ubl conjugation</keyword>
<dbReference type="GO" id="GO:0008270">
    <property type="term" value="F:zinc ion binding"/>
    <property type="evidence" value="ECO:0007669"/>
    <property type="project" value="UniProtKB-KW"/>
</dbReference>
<name>A0A3Q3FDZ7_KRYMA</name>
<proteinExistence type="predicted"/>
<feature type="domain" description="TRASH" evidence="9">
    <location>
        <begin position="553"/>
        <end position="591"/>
    </location>
</feature>
<dbReference type="Pfam" id="PF06467">
    <property type="entry name" value="zf-FCS"/>
    <property type="match status" value="2"/>
</dbReference>
<reference evidence="10" key="1">
    <citation type="submission" date="2025-08" db="UniProtKB">
        <authorList>
            <consortium name="Ensembl"/>
        </authorList>
    </citation>
    <scope>IDENTIFICATION</scope>
</reference>
<feature type="domain" description="TRASH" evidence="9">
    <location>
        <begin position="466"/>
        <end position="501"/>
    </location>
</feature>
<evidence type="ECO:0000256" key="8">
    <source>
        <dbReference type="SAM" id="MobiDB-lite"/>
    </source>
</evidence>
<keyword evidence="1" id="KW-1017">Isopeptide bond</keyword>
<dbReference type="InterPro" id="IPR051284">
    <property type="entry name" value="ZnF_MYMT-QRICH1"/>
</dbReference>
<dbReference type="InterPro" id="IPR011017">
    <property type="entry name" value="TRASH_dom"/>
</dbReference>
<organism evidence="10 11">
    <name type="scientific">Kryptolebias marmoratus</name>
    <name type="common">Mangrove killifish</name>
    <name type="synonym">Rivulus marmoratus</name>
    <dbReference type="NCBI Taxonomy" id="37003"/>
    <lineage>
        <taxon>Eukaryota</taxon>
        <taxon>Metazoa</taxon>
        <taxon>Chordata</taxon>
        <taxon>Craniata</taxon>
        <taxon>Vertebrata</taxon>
        <taxon>Euteleostomi</taxon>
        <taxon>Actinopterygii</taxon>
        <taxon>Neopterygii</taxon>
        <taxon>Teleostei</taxon>
        <taxon>Neoteleostei</taxon>
        <taxon>Acanthomorphata</taxon>
        <taxon>Ovalentaria</taxon>
        <taxon>Atherinomorphae</taxon>
        <taxon>Cyprinodontiformes</taxon>
        <taxon>Rivulidae</taxon>
        <taxon>Kryptolebias</taxon>
    </lineage>
</organism>
<dbReference type="Ensembl" id="ENSKMAT00000011705.1">
    <property type="protein sequence ID" value="ENSKMAP00000011527.1"/>
    <property type="gene ID" value="ENSKMAG00000008676.1"/>
</dbReference>
<keyword evidence="6" id="KW-0862">Zinc</keyword>
<sequence length="1533" mass="168554">MADSEEFRLKRLKHEEQMSRMFDEVMGLGDFADSSRGSVASSKSGGQTEAKGLDETSGQKLTEEDSSCSRREEKMDEGMGETSFPHLAASSSDQLSSSFNIERGGGEAAFDDALDGLPSYGPEEEDDEDWHFALPMGSLEDVNLGKTNPKASQFGPENSASRVSRSAPKPGDLEEEQQEREGSRESANTSHSSQDNTPDNSRDVLNQTEEAEDSQQGKTSEAAPVEESDPPACPAVNIKDEPIDEGYDAALLPQSSVRQIKEELEQEELRISSVFSVGGGNPFTSPAMPAAIPAPTPTAFFIPGRGALLQAMAPLSVRPPLPVPTSIPTLTAIPQLRPPPPPVPGSVRCSGCLKVLLKGQTAFQRKGSTQLFCSTVCLTGHLPAVSKARACFQCNREILQPRDMITIPADNNTFMHFCGQFCLSVFRHKRKQVEKVPDKLADKRLERKPEKPPEKPVEHQPEKLFCSVCKATNKIEHEVTHQGKLYRLCSDTCFLRWRKMRQLAMNCCEGCGLYCNSSSTSCQTLTVEKSQLYFCSPTCVGTYKQSCRKSTECANCHKILMVSSTIMERDQKGKVQLYCSSECVEQTRPPRHSLTGTPFPCSLCKVSAVPQYHLAMVDGTIRNFCSYTCVSTFRKSDYTSQLELTNGNSSLRDPSKKDVPKPGPSAGTSSVPPVPQDFPSSVPYPGHHPSHTSVPPLVPPSSATSSPTTPAQAQARSPPDQPQKPSEDGLGDAPSVTCHQCSKQFNTKPLLLSHQGRITVFCSKPCSVQYRTQKNILAVCETCKQEKVLLETVNYNQQDLFFCSENCKLLFKQDRSCRLCTYCAGFGQKMVLSHYGGKTEEFCKPHCMSQFTVLYYGMGRCNSCRKQGYMSEKLQCLGSVRNFCDMPCLLQYCYVNFETSQHASSNGTGTPQTPCAPTQPHHSSKMNPVIADVVSLANGSAAQPSVSADTALTGALPTSNVDGKNLDHASTQTDAMRVPAPRHRQMKNKSVLCRPFTADQEVMCQLPSPSSESEATAKEEKVKMVMVPVPVPVPVFIPVPMNMYSQHTPVPMVIPVPVPVPMVVPPPPPKDVKDEAVQLEAPAAEEKKQEDKSVSTEDLNGSAEDPKLELAPPSACEDEEAREAADLPQAGHSESTESANPQTEHRPETSETGTDPPASTSEQPPPSPLMDLEADFPLESLDPKAAVQKRGMKRPRDRSYSRKRGRRRTISTDCRVLGPPAATAASTTPAPAPKLNHLYGVKAWTAWVQQCSKRTRESGRLAVKEDILQCDSAELSVALSRFVREVRRPNGDAYSPDSIFYLCLGIQEYLFEKGRIENIFTDELYSQFAGEISGMLRLWKPKLLPSGGVVPSRVEESYLWECKQLGAYSPIVLLNTLLFFCTKNFRLTTLEQHRRLTFSNLASSSKACSRGGKVACLHYQRGSEQPERFRKRPAETGADLELMENGSNPLQCPVRLYEFYLSRCPESAKKRTNGFYLQPERNVHTNSPHWYACQPLDAATLQSMLTRILAVREVQQEAGRRRGSAAAAADTDE</sequence>
<feature type="compositionally biased region" description="Basic and acidic residues" evidence="8">
    <location>
        <begin position="1084"/>
        <end position="1095"/>
    </location>
</feature>
<keyword evidence="5" id="KW-0863">Zinc-finger</keyword>
<dbReference type="Proteomes" id="UP000264800">
    <property type="component" value="Unplaced"/>
</dbReference>
<feature type="compositionally biased region" description="Polar residues" evidence="8">
    <location>
        <begin position="145"/>
        <end position="164"/>
    </location>
</feature>
<feature type="compositionally biased region" description="Basic and acidic residues" evidence="8">
    <location>
        <begin position="61"/>
        <end position="77"/>
    </location>
</feature>
<feature type="compositionally biased region" description="Polar residues" evidence="8">
    <location>
        <begin position="905"/>
        <end position="916"/>
    </location>
</feature>
<dbReference type="Pfam" id="PF12012">
    <property type="entry name" value="DUF3504"/>
    <property type="match status" value="1"/>
</dbReference>